<comment type="cofactor">
    <cofactor evidence="1">
        <name>pyridoxal 5'-phosphate</name>
        <dbReference type="ChEBI" id="CHEBI:597326"/>
    </cofactor>
</comment>
<feature type="domain" description="Alanine racemase N-terminal" evidence="4">
    <location>
        <begin position="8"/>
        <end position="152"/>
    </location>
</feature>
<evidence type="ECO:0000256" key="1">
    <source>
        <dbReference type="ARBA" id="ARBA00001933"/>
    </source>
</evidence>
<evidence type="ECO:0000259" key="4">
    <source>
        <dbReference type="Pfam" id="PF01168"/>
    </source>
</evidence>
<dbReference type="EMBL" id="BARU01007857">
    <property type="protein sequence ID" value="GAH33488.1"/>
    <property type="molecule type" value="Genomic_DNA"/>
</dbReference>
<feature type="non-terminal residue" evidence="5">
    <location>
        <position position="153"/>
    </location>
</feature>
<keyword evidence="3" id="KW-0413">Isomerase</keyword>
<dbReference type="InterPro" id="IPR001608">
    <property type="entry name" value="Ala_racemase_N"/>
</dbReference>
<dbReference type="InterPro" id="IPR000821">
    <property type="entry name" value="Ala_racemase"/>
</dbReference>
<dbReference type="SUPFAM" id="SSF51419">
    <property type="entry name" value="PLP-binding barrel"/>
    <property type="match status" value="1"/>
</dbReference>
<organism evidence="5">
    <name type="scientific">marine sediment metagenome</name>
    <dbReference type="NCBI Taxonomy" id="412755"/>
    <lineage>
        <taxon>unclassified sequences</taxon>
        <taxon>metagenomes</taxon>
        <taxon>ecological metagenomes</taxon>
    </lineage>
</organism>
<gene>
    <name evidence="5" type="ORF">S03H2_15450</name>
</gene>
<dbReference type="Pfam" id="PF01168">
    <property type="entry name" value="Ala_racemase_N"/>
    <property type="match status" value="1"/>
</dbReference>
<dbReference type="GO" id="GO:0005829">
    <property type="term" value="C:cytosol"/>
    <property type="evidence" value="ECO:0007669"/>
    <property type="project" value="TreeGrafter"/>
</dbReference>
<dbReference type="AlphaFoldDB" id="X1GKI6"/>
<proteinExistence type="predicted"/>
<reference evidence="5" key="1">
    <citation type="journal article" date="2014" name="Front. Microbiol.">
        <title>High frequency of phylogenetically diverse reductive dehalogenase-homologous genes in deep subseafloor sedimentary metagenomes.</title>
        <authorList>
            <person name="Kawai M."/>
            <person name="Futagami T."/>
            <person name="Toyoda A."/>
            <person name="Takaki Y."/>
            <person name="Nishi S."/>
            <person name="Hori S."/>
            <person name="Arai W."/>
            <person name="Tsubouchi T."/>
            <person name="Morono Y."/>
            <person name="Uchiyama I."/>
            <person name="Ito T."/>
            <person name="Fujiyama A."/>
            <person name="Inagaki F."/>
            <person name="Takami H."/>
        </authorList>
    </citation>
    <scope>NUCLEOTIDE SEQUENCE</scope>
    <source>
        <strain evidence="5">Expedition CK06-06</strain>
    </source>
</reference>
<dbReference type="PANTHER" id="PTHR30511:SF3">
    <property type="entry name" value="LYSINE RACEMASE"/>
    <property type="match status" value="1"/>
</dbReference>
<name>X1GKI6_9ZZZZ</name>
<evidence type="ECO:0000256" key="2">
    <source>
        <dbReference type="ARBA" id="ARBA00022898"/>
    </source>
</evidence>
<dbReference type="GO" id="GO:0030170">
    <property type="term" value="F:pyridoxal phosphate binding"/>
    <property type="evidence" value="ECO:0007669"/>
    <property type="project" value="TreeGrafter"/>
</dbReference>
<protein>
    <recommendedName>
        <fullName evidence="4">Alanine racemase N-terminal domain-containing protein</fullName>
    </recommendedName>
</protein>
<evidence type="ECO:0000256" key="3">
    <source>
        <dbReference type="ARBA" id="ARBA00023235"/>
    </source>
</evidence>
<dbReference type="PANTHER" id="PTHR30511">
    <property type="entry name" value="ALANINE RACEMASE"/>
    <property type="match status" value="1"/>
</dbReference>
<dbReference type="InterPro" id="IPR029066">
    <property type="entry name" value="PLP-binding_barrel"/>
</dbReference>
<sequence>MQTPRIEINLEKIAHNAKKLVELYGSKGISIIGVTKVVCGDPIIAKALVKSGINILADSRIENIRRMRNADVKAQFLLLRTPSLSQVEAAVKYADISLNSELSVIERLSECAIDYNKPHKIILMVELGDLREGLMPSYLDDTIKRLLALENIE</sequence>
<evidence type="ECO:0000313" key="5">
    <source>
        <dbReference type="EMBL" id="GAH33488.1"/>
    </source>
</evidence>
<dbReference type="Gene3D" id="3.20.20.10">
    <property type="entry name" value="Alanine racemase"/>
    <property type="match status" value="1"/>
</dbReference>
<accession>X1GKI6</accession>
<dbReference type="GO" id="GO:0008784">
    <property type="term" value="F:alanine racemase activity"/>
    <property type="evidence" value="ECO:0007669"/>
    <property type="project" value="TreeGrafter"/>
</dbReference>
<keyword evidence="2" id="KW-0663">Pyridoxal phosphate</keyword>
<comment type="caution">
    <text evidence="5">The sequence shown here is derived from an EMBL/GenBank/DDBJ whole genome shotgun (WGS) entry which is preliminary data.</text>
</comment>